<dbReference type="PANTHER" id="PTHR11003">
    <property type="entry name" value="POTASSIUM CHANNEL, SUBFAMILY K"/>
    <property type="match status" value="1"/>
</dbReference>
<evidence type="ECO:0000256" key="1">
    <source>
        <dbReference type="ARBA" id="ARBA00004141"/>
    </source>
</evidence>
<feature type="transmembrane region" description="Helical" evidence="9">
    <location>
        <begin position="63"/>
        <end position="93"/>
    </location>
</feature>
<evidence type="ECO:0000256" key="2">
    <source>
        <dbReference type="ARBA" id="ARBA00022448"/>
    </source>
</evidence>
<evidence type="ECO:0000313" key="11">
    <source>
        <dbReference type="EMBL" id="KAF1997791.1"/>
    </source>
</evidence>
<dbReference type="GO" id="GO:0005886">
    <property type="term" value="C:plasma membrane"/>
    <property type="evidence" value="ECO:0007669"/>
    <property type="project" value="TreeGrafter"/>
</dbReference>
<name>A0A6A5WCC5_9PLEO</name>
<comment type="subcellular location">
    <subcellularLocation>
        <location evidence="1">Membrane</location>
        <topology evidence="1">Multi-pass membrane protein</topology>
    </subcellularLocation>
</comment>
<feature type="transmembrane region" description="Helical" evidence="9">
    <location>
        <begin position="155"/>
        <end position="177"/>
    </location>
</feature>
<feature type="domain" description="Potassium channel" evidence="10">
    <location>
        <begin position="448"/>
        <end position="522"/>
    </location>
</feature>
<dbReference type="Proteomes" id="UP000799779">
    <property type="component" value="Unassembled WGS sequence"/>
</dbReference>
<dbReference type="InterPro" id="IPR003280">
    <property type="entry name" value="2pore_dom_K_chnl"/>
</dbReference>
<evidence type="ECO:0000256" key="5">
    <source>
        <dbReference type="ARBA" id="ARBA00023065"/>
    </source>
</evidence>
<dbReference type="Gene3D" id="1.10.287.70">
    <property type="match status" value="2"/>
</dbReference>
<dbReference type="GO" id="GO:0022841">
    <property type="term" value="F:potassium ion leak channel activity"/>
    <property type="evidence" value="ECO:0007669"/>
    <property type="project" value="TreeGrafter"/>
</dbReference>
<dbReference type="OrthoDB" id="297496at2759"/>
<sequence>MPSLLDEFTSRRESGQSLGRSLKNAMFQAQSNLLGIDDEEREGGFKLWKVHMRGRSDDDPVDWWFASMAIPILAATLGPLANVLSIGALVTFWRLDLRDPTDPNNTVAQLVATPIRDPRWCYWINVCSLITGFAGNFFLLLNFTNRIRYIISLPMTIMLWIISCGILIGDLAAMHVYNRPVAPFETYSGGFWFAISAASFYFLLASILIINLLGYIRGHYPQYFDLTEDQRTLIIQTMFYFIWLAGGAGIYARLEGWQFIDSLYYCNVTILTIGFGDLYPTRTVTRALLIPFSLGGIIMLGLVVSSIYRSVQELGEKKVTRSHFEHQRQLTEGRTVATSFELQRREVEEEMARERAMAKQAARPSSRSPATALQYQATMNSVTSTDRTLTRTNTLGKTSTIGSRMKKENKFKLLRDGKERFEEMRKVQQKAKLWKNSWRLSMSLSLFTIFWCVGAVAFWQAEKGTTGQNYWETVYFCWVAIISIGYGDFSPKTGAGRCFFLIWSIIAVPSITMLASDLTSTVVSAFNTWSSTLADFTILPKEGIWTALVEKHPWLSLGLAKATREWQSKHNELRNRVEILEGMLKEKENSETESSAGGSKLKSEPAESLPSPVDQNRPDASALVRQLALAIRHTAHDCTLDKSRRYRYEDWTEFTRLIRFSLAKGDSGGMENEEDEGLVHWDWLGEDSPMMGEQTESEFVLDRLCESLVRYLKRNPPDEGFVRSVRSIGEEGLRLRTQGMEEDAKADIQEKVKAPMKPLVEEDHE</sequence>
<dbReference type="Pfam" id="PF07885">
    <property type="entry name" value="Ion_trans_2"/>
    <property type="match status" value="2"/>
</dbReference>
<accession>A0A6A5WCC5</accession>
<organism evidence="11 12">
    <name type="scientific">Amniculicola lignicola CBS 123094</name>
    <dbReference type="NCBI Taxonomy" id="1392246"/>
    <lineage>
        <taxon>Eukaryota</taxon>
        <taxon>Fungi</taxon>
        <taxon>Dikarya</taxon>
        <taxon>Ascomycota</taxon>
        <taxon>Pezizomycotina</taxon>
        <taxon>Dothideomycetes</taxon>
        <taxon>Pleosporomycetidae</taxon>
        <taxon>Pleosporales</taxon>
        <taxon>Amniculicolaceae</taxon>
        <taxon>Amniculicola</taxon>
    </lineage>
</organism>
<gene>
    <name evidence="11" type="ORF">P154DRAFT_272109</name>
</gene>
<dbReference type="GO" id="GO:0030322">
    <property type="term" value="P:stabilization of membrane potential"/>
    <property type="evidence" value="ECO:0007669"/>
    <property type="project" value="TreeGrafter"/>
</dbReference>
<keyword evidence="6 9" id="KW-0472">Membrane</keyword>
<dbReference type="EMBL" id="ML977609">
    <property type="protein sequence ID" value="KAF1997791.1"/>
    <property type="molecule type" value="Genomic_DNA"/>
</dbReference>
<keyword evidence="7 11" id="KW-0407">Ion channel</keyword>
<evidence type="ECO:0000256" key="6">
    <source>
        <dbReference type="ARBA" id="ARBA00023136"/>
    </source>
</evidence>
<dbReference type="InterPro" id="IPR013099">
    <property type="entry name" value="K_chnl_dom"/>
</dbReference>
<keyword evidence="4 9" id="KW-1133">Transmembrane helix</keyword>
<keyword evidence="3 9" id="KW-0812">Transmembrane</keyword>
<feature type="transmembrane region" description="Helical" evidence="9">
    <location>
        <begin position="288"/>
        <end position="308"/>
    </location>
</feature>
<feature type="region of interest" description="Disordered" evidence="8">
    <location>
        <begin position="734"/>
        <end position="765"/>
    </location>
</feature>
<reference evidence="11" key="1">
    <citation type="journal article" date="2020" name="Stud. Mycol.">
        <title>101 Dothideomycetes genomes: a test case for predicting lifestyles and emergence of pathogens.</title>
        <authorList>
            <person name="Haridas S."/>
            <person name="Albert R."/>
            <person name="Binder M."/>
            <person name="Bloem J."/>
            <person name="Labutti K."/>
            <person name="Salamov A."/>
            <person name="Andreopoulos B."/>
            <person name="Baker S."/>
            <person name="Barry K."/>
            <person name="Bills G."/>
            <person name="Bluhm B."/>
            <person name="Cannon C."/>
            <person name="Castanera R."/>
            <person name="Culley D."/>
            <person name="Daum C."/>
            <person name="Ezra D."/>
            <person name="Gonzalez J."/>
            <person name="Henrissat B."/>
            <person name="Kuo A."/>
            <person name="Liang C."/>
            <person name="Lipzen A."/>
            <person name="Lutzoni F."/>
            <person name="Magnuson J."/>
            <person name="Mondo S."/>
            <person name="Nolan M."/>
            <person name="Ohm R."/>
            <person name="Pangilinan J."/>
            <person name="Park H.-J."/>
            <person name="Ramirez L."/>
            <person name="Alfaro M."/>
            <person name="Sun H."/>
            <person name="Tritt A."/>
            <person name="Yoshinaga Y."/>
            <person name="Zwiers L.-H."/>
            <person name="Turgeon B."/>
            <person name="Goodwin S."/>
            <person name="Spatafora J."/>
            <person name="Crous P."/>
            <person name="Grigoriev I."/>
        </authorList>
    </citation>
    <scope>NUCLEOTIDE SEQUENCE</scope>
    <source>
        <strain evidence="11">CBS 123094</strain>
    </source>
</reference>
<evidence type="ECO:0000313" key="12">
    <source>
        <dbReference type="Proteomes" id="UP000799779"/>
    </source>
</evidence>
<feature type="compositionally biased region" description="Basic and acidic residues" evidence="8">
    <location>
        <begin position="742"/>
        <end position="765"/>
    </location>
</feature>
<keyword evidence="12" id="KW-1185">Reference proteome</keyword>
<evidence type="ECO:0000256" key="7">
    <source>
        <dbReference type="ARBA" id="ARBA00023303"/>
    </source>
</evidence>
<feature type="transmembrane region" description="Helical" evidence="9">
    <location>
        <begin position="189"/>
        <end position="213"/>
    </location>
</feature>
<keyword evidence="2" id="KW-0813">Transport</keyword>
<proteinExistence type="predicted"/>
<feature type="transmembrane region" description="Helical" evidence="9">
    <location>
        <begin position="498"/>
        <end position="516"/>
    </location>
</feature>
<dbReference type="GO" id="GO:0015271">
    <property type="term" value="F:outward rectifier potassium channel activity"/>
    <property type="evidence" value="ECO:0007669"/>
    <property type="project" value="TreeGrafter"/>
</dbReference>
<feature type="region of interest" description="Disordered" evidence="8">
    <location>
        <begin position="586"/>
        <end position="617"/>
    </location>
</feature>
<feature type="transmembrane region" description="Helical" evidence="9">
    <location>
        <begin position="233"/>
        <end position="254"/>
    </location>
</feature>
<protein>
    <submittedName>
        <fullName evidence="11">Voltage-gated potassium channel</fullName>
    </submittedName>
</protein>
<evidence type="ECO:0000259" key="10">
    <source>
        <dbReference type="Pfam" id="PF07885"/>
    </source>
</evidence>
<evidence type="ECO:0000256" key="9">
    <source>
        <dbReference type="SAM" id="Phobius"/>
    </source>
</evidence>
<feature type="domain" description="Potassium channel" evidence="10">
    <location>
        <begin position="241"/>
        <end position="311"/>
    </location>
</feature>
<feature type="transmembrane region" description="Helical" evidence="9">
    <location>
        <begin position="440"/>
        <end position="461"/>
    </location>
</feature>
<evidence type="ECO:0000256" key="8">
    <source>
        <dbReference type="SAM" id="MobiDB-lite"/>
    </source>
</evidence>
<feature type="transmembrane region" description="Helical" evidence="9">
    <location>
        <begin position="122"/>
        <end position="143"/>
    </location>
</feature>
<feature type="transmembrane region" description="Helical" evidence="9">
    <location>
        <begin position="473"/>
        <end position="489"/>
    </location>
</feature>
<keyword evidence="5" id="KW-0406">Ion transport</keyword>
<dbReference type="SUPFAM" id="SSF81324">
    <property type="entry name" value="Voltage-gated potassium channels"/>
    <property type="match status" value="2"/>
</dbReference>
<dbReference type="PANTHER" id="PTHR11003:SF291">
    <property type="entry name" value="IP11374P"/>
    <property type="match status" value="1"/>
</dbReference>
<evidence type="ECO:0000256" key="4">
    <source>
        <dbReference type="ARBA" id="ARBA00022989"/>
    </source>
</evidence>
<dbReference type="AlphaFoldDB" id="A0A6A5WCC5"/>
<evidence type="ECO:0000256" key="3">
    <source>
        <dbReference type="ARBA" id="ARBA00022692"/>
    </source>
</evidence>